<dbReference type="Proteomes" id="UP000226065">
    <property type="component" value="Segment"/>
</dbReference>
<reference evidence="2 3" key="1">
    <citation type="submission" date="2017-06" db="EMBL/GenBank/DDBJ databases">
        <authorList>
            <person name="Tobias T."/>
            <person name="Darnell A."/>
            <person name="Downs E."/>
            <person name="Draper R."/>
            <person name="Fishman F."/>
            <person name="Harders C."/>
            <person name="Isola J."/>
            <person name="Keiser K."/>
            <person name="Knight T."/>
            <person name="Lindquist A."/>
            <person name="Mozdren S."/>
            <person name="Obiri-Yeboah D."/>
            <person name="Oostindie M."/>
            <person name="Pearce C."/>
            <person name="Pelyhes D."/>
            <person name="Peterson J."/>
            <person name="Smith S."/>
            <person name="Vroom A."/>
            <person name="Stukey J."/>
            <person name="Best A."/>
            <person name="Garlena R.A."/>
            <person name="Russell D.A."/>
            <person name="Pope W.H."/>
            <person name="Jacobs-Sera D."/>
            <person name="Hendrix R.W."/>
            <person name="Hatfull G.F."/>
        </authorList>
    </citation>
    <scope>NUCLEOTIDE SEQUENCE [LARGE SCALE GENOMIC DNA]</scope>
</reference>
<evidence type="ECO:0000313" key="2">
    <source>
        <dbReference type="EMBL" id="ASR85559.1"/>
    </source>
</evidence>
<evidence type="ECO:0000256" key="1">
    <source>
        <dbReference type="SAM" id="MobiDB-lite"/>
    </source>
</evidence>
<dbReference type="PROSITE" id="PS51257">
    <property type="entry name" value="PROKAR_LIPOPROTEIN"/>
    <property type="match status" value="1"/>
</dbReference>
<keyword evidence="3" id="KW-1185">Reference proteome</keyword>
<sequence>MIRRIALAAAAVLIALGASACDGDTGGDDGDGGSTGPNGVIFVPQPSMSGPGIPIFF</sequence>
<proteinExistence type="predicted"/>
<feature type="region of interest" description="Disordered" evidence="1">
    <location>
        <begin position="24"/>
        <end position="57"/>
    </location>
</feature>
<evidence type="ECO:0000313" key="3">
    <source>
        <dbReference type="Proteomes" id="UP000226065"/>
    </source>
</evidence>
<dbReference type="KEGG" id="vg:60322867"/>
<name>A0A222ZME6_9CAUD</name>
<organism evidence="2 3">
    <name type="scientific">Mycobacterium phage Krueger</name>
    <dbReference type="NCBI Taxonomy" id="2015820"/>
    <lineage>
        <taxon>Viruses</taxon>
        <taxon>Duplodnaviria</taxon>
        <taxon>Heunggongvirae</taxon>
        <taxon>Uroviricota</taxon>
        <taxon>Caudoviricetes</taxon>
        <taxon>Weiservirinae</taxon>
        <taxon>Unicornvirus</taxon>
        <taxon>Unicornvirus krueger</taxon>
    </lineage>
</organism>
<gene>
    <name evidence="2" type="primary">59</name>
    <name evidence="2" type="ORF">SEA_KRUEGER_59</name>
</gene>
<dbReference type="EMBL" id="MF324914">
    <property type="protein sequence ID" value="ASR85559.1"/>
    <property type="molecule type" value="Genomic_DNA"/>
</dbReference>
<accession>A0A222ZME6</accession>
<dbReference type="GeneID" id="60322867"/>
<dbReference type="RefSeq" id="YP_009951430.1">
    <property type="nucleotide sequence ID" value="NC_051601.1"/>
</dbReference>
<protein>
    <recommendedName>
        <fullName evidence="4">Lipoprotein</fullName>
    </recommendedName>
</protein>
<evidence type="ECO:0008006" key="4">
    <source>
        <dbReference type="Google" id="ProtNLM"/>
    </source>
</evidence>